<dbReference type="SUPFAM" id="SSF48179">
    <property type="entry name" value="6-phosphogluconate dehydrogenase C-terminal domain-like"/>
    <property type="match status" value="1"/>
</dbReference>
<evidence type="ECO:0000256" key="1">
    <source>
        <dbReference type="ARBA" id="ARBA00050043"/>
    </source>
</evidence>
<dbReference type="InterPro" id="IPR008927">
    <property type="entry name" value="6-PGluconate_DH-like_C_sf"/>
</dbReference>
<name>A0ABU4FTR4_9ACTN</name>
<proteinExistence type="inferred from homology"/>
<comment type="caution">
    <text evidence="3">Lacks conserved residue(s) required for the propagation of feature annotation.</text>
</comment>
<comment type="similarity">
    <text evidence="3">Belongs to the ketol-acid reductoisomerase family.</text>
</comment>
<organism evidence="5 6">
    <name type="scientific">Streptomyces prunicolor</name>
    <dbReference type="NCBI Taxonomy" id="67348"/>
    <lineage>
        <taxon>Bacteria</taxon>
        <taxon>Bacillati</taxon>
        <taxon>Actinomycetota</taxon>
        <taxon>Actinomycetes</taxon>
        <taxon>Kitasatosporales</taxon>
        <taxon>Streptomycetaceae</taxon>
        <taxon>Streptomyces</taxon>
    </lineage>
</organism>
<evidence type="ECO:0000256" key="2">
    <source>
        <dbReference type="ARBA" id="ARBA00050044"/>
    </source>
</evidence>
<keyword evidence="3" id="KW-0028">Amino-acid biosynthesis</keyword>
<sequence>MRWSISETAEWGDYVTGPRIITDETKATMKQVLAEIQDGTFAREWMAEYHGGLKKYNEYKQKDADSLLESTGKQLRKLMSWVDDDVA</sequence>
<evidence type="ECO:0000313" key="6">
    <source>
        <dbReference type="Proteomes" id="UP001187346"/>
    </source>
</evidence>
<dbReference type="Pfam" id="PF01450">
    <property type="entry name" value="KARI_C"/>
    <property type="match status" value="1"/>
</dbReference>
<evidence type="ECO:0000259" key="4">
    <source>
        <dbReference type="PROSITE" id="PS51851"/>
    </source>
</evidence>
<keyword evidence="3 5" id="KW-0560">Oxidoreductase</keyword>
<dbReference type="EMBL" id="JAWMAJ010000423">
    <property type="protein sequence ID" value="MDV7224028.1"/>
    <property type="molecule type" value="Genomic_DNA"/>
</dbReference>
<dbReference type="GO" id="GO:0004455">
    <property type="term" value="F:ketol-acid reductoisomerase activity"/>
    <property type="evidence" value="ECO:0007669"/>
    <property type="project" value="UniProtKB-EC"/>
</dbReference>
<accession>A0ABU4FTR4</accession>
<dbReference type="Gene3D" id="6.10.240.10">
    <property type="match status" value="1"/>
</dbReference>
<feature type="non-terminal residue" evidence="5">
    <location>
        <position position="1"/>
    </location>
</feature>
<evidence type="ECO:0000256" key="3">
    <source>
        <dbReference type="PROSITE-ProRule" id="PRU01198"/>
    </source>
</evidence>
<gene>
    <name evidence="5" type="ORF">R5A26_49745</name>
</gene>
<keyword evidence="3" id="KW-0100">Branched-chain amino acid biosynthesis</keyword>
<evidence type="ECO:0000313" key="5">
    <source>
        <dbReference type="EMBL" id="MDV7224028.1"/>
    </source>
</evidence>
<comment type="caution">
    <text evidence="5">The sequence shown here is derived from an EMBL/GenBank/DDBJ whole genome shotgun (WGS) entry which is preliminary data.</text>
</comment>
<dbReference type="Proteomes" id="UP001187346">
    <property type="component" value="Unassembled WGS sequence"/>
</dbReference>
<feature type="domain" description="KARI C-terminal knotted" evidence="4">
    <location>
        <begin position="1"/>
        <end position="82"/>
    </location>
</feature>
<reference evidence="5 6" key="1">
    <citation type="submission" date="2023-10" db="EMBL/GenBank/DDBJ databases">
        <title>Characterization of rhizosphere-enriched actinobacteria from wheat plants lab-grown on chernevaya soil.</title>
        <authorList>
            <person name="Tikhonova E.N."/>
            <person name="Konopkin A."/>
            <person name="Kravchenko I.K."/>
        </authorList>
    </citation>
    <scope>NUCLEOTIDE SEQUENCE [LARGE SCALE GENOMIC DNA]</scope>
    <source>
        <strain evidence="5 6">RR29</strain>
    </source>
</reference>
<dbReference type="PROSITE" id="PS51851">
    <property type="entry name" value="KARI_C"/>
    <property type="match status" value="1"/>
</dbReference>
<protein>
    <recommendedName>
        <fullName evidence="2">Ketol-acid reductoisomerase type 1</fullName>
    </recommendedName>
    <alternativeName>
        <fullName evidence="1">Ketol-acid reductoisomerase type I</fullName>
    </alternativeName>
</protein>
<dbReference type="InterPro" id="IPR000506">
    <property type="entry name" value="KARI_C"/>
</dbReference>
<keyword evidence="6" id="KW-1185">Reference proteome</keyword>